<dbReference type="PANTHER" id="PTHR30411">
    <property type="entry name" value="CYTOPLASMIC PROTEIN"/>
    <property type="match status" value="1"/>
</dbReference>
<name>A0A2V5IWB3_9MICC</name>
<keyword evidence="3" id="KW-1185">Reference proteome</keyword>
<feature type="domain" description="YbaK/aminoacyl-tRNA synthetase-associated" evidence="1">
    <location>
        <begin position="33"/>
        <end position="149"/>
    </location>
</feature>
<reference evidence="2 3" key="1">
    <citation type="submission" date="2018-05" db="EMBL/GenBank/DDBJ databases">
        <title>Genetic diversity of glacier-inhabiting Cryobacterium bacteria in China and description of Cryobacterium mengkeensis sp. nov. and Arthrobacter glacialis sp. nov.</title>
        <authorList>
            <person name="Liu Q."/>
            <person name="Xin Y.-H."/>
        </authorList>
    </citation>
    <scope>NUCLEOTIDE SEQUENCE [LARGE SCALE GENOMIC DNA]</scope>
    <source>
        <strain evidence="2 3">B7</strain>
    </source>
</reference>
<dbReference type="EMBL" id="QJVC01000008">
    <property type="protein sequence ID" value="PYI38513.1"/>
    <property type="molecule type" value="Genomic_DNA"/>
</dbReference>
<evidence type="ECO:0000313" key="3">
    <source>
        <dbReference type="Proteomes" id="UP000247980"/>
    </source>
</evidence>
<dbReference type="CDD" id="cd04333">
    <property type="entry name" value="ProX_deacylase"/>
    <property type="match status" value="1"/>
</dbReference>
<gene>
    <name evidence="2" type="ORF">CVS30_09920</name>
</gene>
<dbReference type="OrthoDB" id="8536235at2"/>
<dbReference type="SUPFAM" id="SSF55826">
    <property type="entry name" value="YbaK/ProRS associated domain"/>
    <property type="match status" value="1"/>
</dbReference>
<dbReference type="InterPro" id="IPR007214">
    <property type="entry name" value="YbaK/aa-tRNA-synth-assoc-dom"/>
</dbReference>
<dbReference type="GO" id="GO:0002161">
    <property type="term" value="F:aminoacyl-tRNA deacylase activity"/>
    <property type="evidence" value="ECO:0007669"/>
    <property type="project" value="InterPro"/>
</dbReference>
<protein>
    <submittedName>
        <fullName evidence="2">Aminoacyl-tRNA deacylase</fullName>
    </submittedName>
</protein>
<sequence length="160" mass="16255">MPAASLSDPRVENVRAALKAAGLEDTVVVVPDSVATAATAAAVLGCEVAAIANSLIFECDGAPLLIVASGAGKVNVKLLALEQGLGKISRADHDFVLRYAGQPVGGVAPLGHPAPIRTFLDTDLAAHSRLWAGAGSHQAMLSLSYHELLAVTGATEAVVR</sequence>
<dbReference type="InterPro" id="IPR036754">
    <property type="entry name" value="YbaK/aa-tRNA-synt-asso_dom_sf"/>
</dbReference>
<dbReference type="Proteomes" id="UP000247980">
    <property type="component" value="Unassembled WGS sequence"/>
</dbReference>
<evidence type="ECO:0000259" key="1">
    <source>
        <dbReference type="Pfam" id="PF04073"/>
    </source>
</evidence>
<evidence type="ECO:0000313" key="2">
    <source>
        <dbReference type="EMBL" id="PYI38513.1"/>
    </source>
</evidence>
<dbReference type="AlphaFoldDB" id="A0A2V5IWB3"/>
<accession>A0A2V5IWB3</accession>
<organism evidence="2 3">
    <name type="scientific">Arthrobacter psychrolactophilus</name>
    <dbReference type="NCBI Taxonomy" id="92442"/>
    <lineage>
        <taxon>Bacteria</taxon>
        <taxon>Bacillati</taxon>
        <taxon>Actinomycetota</taxon>
        <taxon>Actinomycetes</taxon>
        <taxon>Micrococcales</taxon>
        <taxon>Micrococcaceae</taxon>
        <taxon>Arthrobacter</taxon>
    </lineage>
</organism>
<proteinExistence type="predicted"/>
<comment type="caution">
    <text evidence="2">The sequence shown here is derived from an EMBL/GenBank/DDBJ whole genome shotgun (WGS) entry which is preliminary data.</text>
</comment>
<dbReference type="Gene3D" id="3.90.960.10">
    <property type="entry name" value="YbaK/aminoacyl-tRNA synthetase-associated domain"/>
    <property type="match status" value="1"/>
</dbReference>
<dbReference type="Pfam" id="PF04073">
    <property type="entry name" value="tRNA_edit"/>
    <property type="match status" value="1"/>
</dbReference>
<dbReference type="PANTHER" id="PTHR30411:SF1">
    <property type="entry name" value="CYTOPLASMIC PROTEIN"/>
    <property type="match status" value="1"/>
</dbReference>